<name>A0A6A1TQW8_NEOGA</name>
<dbReference type="InterPro" id="IPR036271">
    <property type="entry name" value="Tet_transcr_reg_TetR-rel_C_sf"/>
</dbReference>
<comment type="caution">
    <text evidence="7">The sequence shown here is derived from an EMBL/GenBank/DDBJ whole genome shotgun (WGS) entry which is preliminary data.</text>
</comment>
<feature type="domain" description="HTH tetR-type" evidence="6">
    <location>
        <begin position="17"/>
        <end position="77"/>
    </location>
</feature>
<evidence type="ECO:0000256" key="4">
    <source>
        <dbReference type="ARBA" id="ARBA00023163"/>
    </source>
</evidence>
<dbReference type="SUPFAM" id="SSF46689">
    <property type="entry name" value="Homeodomain-like"/>
    <property type="match status" value="1"/>
</dbReference>
<dbReference type="GO" id="GO:0000976">
    <property type="term" value="F:transcription cis-regulatory region binding"/>
    <property type="evidence" value="ECO:0007669"/>
    <property type="project" value="TreeGrafter"/>
</dbReference>
<accession>A0A6A1TQW8</accession>
<dbReference type="Pfam" id="PF00440">
    <property type="entry name" value="TetR_N"/>
    <property type="match status" value="1"/>
</dbReference>
<protein>
    <submittedName>
        <fullName evidence="7">TetR/AcrR family transcriptional regulator</fullName>
    </submittedName>
</protein>
<dbReference type="InterPro" id="IPR039538">
    <property type="entry name" value="BetI_C"/>
</dbReference>
<dbReference type="InterPro" id="IPR009057">
    <property type="entry name" value="Homeodomain-like_sf"/>
</dbReference>
<sequence length="220" mass="25024">MRSSMDKKATRKSPRGDSRRRAILDSALRLFSERGFNSASIADIAADVGMTQAGMLHHFPSKAALLLAVLQEREERNQKAKSESLERGFDYLSTFLRTLHTNERTPILVQLFAILSAESIVQDHPAHDWFVERYREVAASMTSELAAVFDQSKLPAGMTLEAFARWIIAVADGVRLQWLLDPTAVSRETSMIQFFTILRPYMRDPDMHISLDEPSQEKRR</sequence>
<reference evidence="7 8" key="1">
    <citation type="submission" date="2019-09" db="EMBL/GenBank/DDBJ databases">
        <title>Genome sequencing of Ng87 strain.</title>
        <authorList>
            <person name="Karasev E.S."/>
            <person name="Andronov E."/>
        </authorList>
    </citation>
    <scope>NUCLEOTIDE SEQUENCE [LARGE SCALE GENOMIC DNA]</scope>
    <source>
        <strain evidence="7 8">Ng87</strain>
    </source>
</reference>
<evidence type="ECO:0000256" key="5">
    <source>
        <dbReference type="PROSITE-ProRule" id="PRU00335"/>
    </source>
</evidence>
<dbReference type="GO" id="GO:0003700">
    <property type="term" value="F:DNA-binding transcription factor activity"/>
    <property type="evidence" value="ECO:0007669"/>
    <property type="project" value="TreeGrafter"/>
</dbReference>
<dbReference type="Pfam" id="PF13977">
    <property type="entry name" value="TetR_C_6"/>
    <property type="match status" value="1"/>
</dbReference>
<proteinExistence type="predicted"/>
<gene>
    <name evidence="7" type="ORF">F4V91_10945</name>
</gene>
<dbReference type="Gene3D" id="1.10.357.10">
    <property type="entry name" value="Tetracycline Repressor, domain 2"/>
    <property type="match status" value="1"/>
</dbReference>
<dbReference type="InterPro" id="IPR001647">
    <property type="entry name" value="HTH_TetR"/>
</dbReference>
<dbReference type="PRINTS" id="PR00455">
    <property type="entry name" value="HTHTETR"/>
</dbReference>
<feature type="DNA-binding region" description="H-T-H motif" evidence="5">
    <location>
        <begin position="40"/>
        <end position="59"/>
    </location>
</feature>
<dbReference type="AlphaFoldDB" id="A0A6A1TQW8"/>
<dbReference type="InterPro" id="IPR050109">
    <property type="entry name" value="HTH-type_TetR-like_transc_reg"/>
</dbReference>
<keyword evidence="2" id="KW-0805">Transcription regulation</keyword>
<keyword evidence="1" id="KW-0678">Repressor</keyword>
<evidence type="ECO:0000259" key="6">
    <source>
        <dbReference type="PROSITE" id="PS50977"/>
    </source>
</evidence>
<dbReference type="SUPFAM" id="SSF48498">
    <property type="entry name" value="Tetracyclin repressor-like, C-terminal domain"/>
    <property type="match status" value="1"/>
</dbReference>
<dbReference type="EMBL" id="VZUL01000002">
    <property type="protein sequence ID" value="KAB1086899.1"/>
    <property type="molecule type" value="Genomic_DNA"/>
</dbReference>
<dbReference type="Proteomes" id="UP000386575">
    <property type="component" value="Unassembled WGS sequence"/>
</dbReference>
<evidence type="ECO:0000313" key="7">
    <source>
        <dbReference type="EMBL" id="KAB1086899.1"/>
    </source>
</evidence>
<keyword evidence="4" id="KW-0804">Transcription</keyword>
<dbReference type="PANTHER" id="PTHR30055:SF226">
    <property type="entry name" value="HTH-TYPE TRANSCRIPTIONAL REGULATOR PKSA"/>
    <property type="match status" value="1"/>
</dbReference>
<evidence type="ECO:0000313" key="8">
    <source>
        <dbReference type="Proteomes" id="UP000386575"/>
    </source>
</evidence>
<evidence type="ECO:0000256" key="2">
    <source>
        <dbReference type="ARBA" id="ARBA00023015"/>
    </source>
</evidence>
<dbReference type="PANTHER" id="PTHR30055">
    <property type="entry name" value="HTH-TYPE TRANSCRIPTIONAL REGULATOR RUTR"/>
    <property type="match status" value="1"/>
</dbReference>
<keyword evidence="3 5" id="KW-0238">DNA-binding</keyword>
<organism evidence="7 8">
    <name type="scientific">Neorhizobium galegae</name>
    <name type="common">Rhizobium galegae</name>
    <dbReference type="NCBI Taxonomy" id="399"/>
    <lineage>
        <taxon>Bacteria</taxon>
        <taxon>Pseudomonadati</taxon>
        <taxon>Pseudomonadota</taxon>
        <taxon>Alphaproteobacteria</taxon>
        <taxon>Hyphomicrobiales</taxon>
        <taxon>Rhizobiaceae</taxon>
        <taxon>Rhizobium/Agrobacterium group</taxon>
        <taxon>Neorhizobium</taxon>
    </lineage>
</organism>
<evidence type="ECO:0000256" key="3">
    <source>
        <dbReference type="ARBA" id="ARBA00023125"/>
    </source>
</evidence>
<evidence type="ECO:0000256" key="1">
    <source>
        <dbReference type="ARBA" id="ARBA00022491"/>
    </source>
</evidence>
<dbReference type="PROSITE" id="PS50977">
    <property type="entry name" value="HTH_TETR_2"/>
    <property type="match status" value="1"/>
</dbReference>